<keyword evidence="1" id="KW-1133">Transmembrane helix</keyword>
<dbReference type="RefSeq" id="WP_003338115.1">
    <property type="nucleotide sequence ID" value="NZ_CP007806.1"/>
</dbReference>
<feature type="transmembrane region" description="Helical" evidence="1">
    <location>
        <begin position="137"/>
        <end position="164"/>
    </location>
</feature>
<keyword evidence="1" id="KW-0472">Membrane</keyword>
<evidence type="ECO:0008006" key="4">
    <source>
        <dbReference type="Google" id="ProtNLM"/>
    </source>
</evidence>
<keyword evidence="3" id="KW-1185">Reference proteome</keyword>
<dbReference type="STRING" id="1042163.BRLA_c014930"/>
<gene>
    <name evidence="2" type="ORF">BRLA_c014930</name>
</gene>
<dbReference type="eggNOG" id="COG0011">
    <property type="taxonomic scope" value="Bacteria"/>
</dbReference>
<evidence type="ECO:0000313" key="3">
    <source>
        <dbReference type="Proteomes" id="UP000005850"/>
    </source>
</evidence>
<reference evidence="2 3" key="1">
    <citation type="journal article" date="2011" name="J. Bacteriol.">
        <title>Genome sequence of Brevibacillus laterosporus LMG 15441, a pathogen of invertebrates.</title>
        <authorList>
            <person name="Djukic M."/>
            <person name="Poehlein A."/>
            <person name="Thurmer A."/>
            <person name="Daniel R."/>
        </authorList>
    </citation>
    <scope>NUCLEOTIDE SEQUENCE [LARGE SCALE GENOMIC DNA]</scope>
    <source>
        <strain evidence="2 3">LMG 15441</strain>
    </source>
</reference>
<organism evidence="2 3">
    <name type="scientific">Brevibacillus laterosporus LMG 15441</name>
    <dbReference type="NCBI Taxonomy" id="1042163"/>
    <lineage>
        <taxon>Bacteria</taxon>
        <taxon>Bacillati</taxon>
        <taxon>Bacillota</taxon>
        <taxon>Bacilli</taxon>
        <taxon>Bacillales</taxon>
        <taxon>Paenibacillaceae</taxon>
        <taxon>Brevibacillus</taxon>
    </lineage>
</organism>
<evidence type="ECO:0000313" key="2">
    <source>
        <dbReference type="EMBL" id="AIG25821.1"/>
    </source>
</evidence>
<protein>
    <recommendedName>
        <fullName evidence="4">DUF1385 domain-containing protein</fullName>
    </recommendedName>
</protein>
<dbReference type="AlphaFoldDB" id="A0A075R313"/>
<dbReference type="EMBL" id="CP007806">
    <property type="protein sequence ID" value="AIG25821.1"/>
    <property type="molecule type" value="Genomic_DNA"/>
</dbReference>
<dbReference type="Pfam" id="PF07136">
    <property type="entry name" value="DUF1385"/>
    <property type="match status" value="1"/>
</dbReference>
<name>A0A075R313_BRELA</name>
<sequence length="223" mass="26087">MIAGISFGNGVFYHNKNVIACAEVKNGVIHTWAEKMGMRTLCKMWWRIVSSLPWYYHILHLLMLLYVFFPVLGEFDPLWLVVYGAGFHFIFPKRLKQFHGAEHKVFSYYGEVKPENWETIQQASIINRGCSTNMVTFFFAFFLPTICFFQLWIAIVIGLVGIGICNLLSKYAPRLIEPLYRVSGFLQYYLTTKEPERIHMDTAIRSYALFIYFRNMEEANDSL</sequence>
<dbReference type="KEGG" id="blr:BRLA_c014930"/>
<accession>A0A075R313</accession>
<feature type="transmembrane region" description="Helical" evidence="1">
    <location>
        <begin position="45"/>
        <end position="69"/>
    </location>
</feature>
<dbReference type="InterPro" id="IPR010787">
    <property type="entry name" value="DUF1385"/>
</dbReference>
<dbReference type="Proteomes" id="UP000005850">
    <property type="component" value="Chromosome"/>
</dbReference>
<proteinExistence type="predicted"/>
<dbReference type="HOGENOM" id="CLU_065524_0_0_9"/>
<keyword evidence="1" id="KW-0812">Transmembrane</keyword>
<evidence type="ECO:0000256" key="1">
    <source>
        <dbReference type="SAM" id="Phobius"/>
    </source>
</evidence>